<gene>
    <name evidence="4" type="ORF">SAMN04487967_3693</name>
</gene>
<dbReference type="SMART" id="SM00822">
    <property type="entry name" value="PKS_KR"/>
    <property type="match status" value="1"/>
</dbReference>
<proteinExistence type="inferred from homology"/>
<dbReference type="EMBL" id="FNWL01000006">
    <property type="protein sequence ID" value="SEH18155.1"/>
    <property type="molecule type" value="Genomic_DNA"/>
</dbReference>
<comment type="similarity">
    <text evidence="1 2">Belongs to the short-chain dehydrogenases/reductases (SDR) family.</text>
</comment>
<dbReference type="InterPro" id="IPR020904">
    <property type="entry name" value="Sc_DH/Rdtase_CS"/>
</dbReference>
<dbReference type="OrthoDB" id="194879at2157"/>
<dbReference type="GO" id="GO:0032787">
    <property type="term" value="P:monocarboxylic acid metabolic process"/>
    <property type="evidence" value="ECO:0007669"/>
    <property type="project" value="UniProtKB-ARBA"/>
</dbReference>
<dbReference type="InterPro" id="IPR002347">
    <property type="entry name" value="SDR_fam"/>
</dbReference>
<evidence type="ECO:0000313" key="5">
    <source>
        <dbReference type="Proteomes" id="UP000199112"/>
    </source>
</evidence>
<keyword evidence="5" id="KW-1185">Reference proteome</keyword>
<dbReference type="PROSITE" id="PS00061">
    <property type="entry name" value="ADH_SHORT"/>
    <property type="match status" value="1"/>
</dbReference>
<dbReference type="PANTHER" id="PTHR42879">
    <property type="entry name" value="3-OXOACYL-(ACYL-CARRIER-PROTEIN) REDUCTASE"/>
    <property type="match status" value="1"/>
</dbReference>
<evidence type="ECO:0000313" key="4">
    <source>
        <dbReference type="EMBL" id="SEH18155.1"/>
    </source>
</evidence>
<name>A0A1H6G8H3_9EURY</name>
<dbReference type="SUPFAM" id="SSF51735">
    <property type="entry name" value="NAD(P)-binding Rossmann-fold domains"/>
    <property type="match status" value="1"/>
</dbReference>
<evidence type="ECO:0000259" key="3">
    <source>
        <dbReference type="SMART" id="SM00822"/>
    </source>
</evidence>
<sequence>MSTTTFSVDGETALITGSSRGIGRAIAERFAADGVDVVVTSRDQDAVDSVADSINDSDASGEALAVECDVRDRASICSVVEAATDELGPIDVLVNNAGASFEAPTEELSANAWNTIVDINLTGAFNCAQIVSEGMIEGDGGTIVNVSSVAGRDGAPMMAHYAAAKSGLNTLTRTLGVEWAPYEIRINAILPGLVLTEGVEQQRSMTSDDVDPDSVDRQLGLPDEIARVAQFLASPGAQYIQGETIVVEGVPRIALTEHHDV</sequence>
<dbReference type="Proteomes" id="UP000199112">
    <property type="component" value="Unassembled WGS sequence"/>
</dbReference>
<accession>A0A1H6G8H3</accession>
<dbReference type="AlphaFoldDB" id="A0A1H6G8H3"/>
<dbReference type="RefSeq" id="WP_090508408.1">
    <property type="nucleotide sequence ID" value="NZ_FNWL01000006.1"/>
</dbReference>
<dbReference type="InterPro" id="IPR050259">
    <property type="entry name" value="SDR"/>
</dbReference>
<dbReference type="PANTHER" id="PTHR42879:SF2">
    <property type="entry name" value="3-OXOACYL-[ACYL-CARRIER-PROTEIN] REDUCTASE FABG"/>
    <property type="match status" value="1"/>
</dbReference>
<dbReference type="Gene3D" id="3.40.50.720">
    <property type="entry name" value="NAD(P)-binding Rossmann-like Domain"/>
    <property type="match status" value="1"/>
</dbReference>
<dbReference type="InterPro" id="IPR057326">
    <property type="entry name" value="KR_dom"/>
</dbReference>
<dbReference type="InterPro" id="IPR036291">
    <property type="entry name" value="NAD(P)-bd_dom_sf"/>
</dbReference>
<dbReference type="Pfam" id="PF00106">
    <property type="entry name" value="adh_short"/>
    <property type="match status" value="1"/>
</dbReference>
<dbReference type="CDD" id="cd05233">
    <property type="entry name" value="SDR_c"/>
    <property type="match status" value="1"/>
</dbReference>
<evidence type="ECO:0000256" key="2">
    <source>
        <dbReference type="RuleBase" id="RU000363"/>
    </source>
</evidence>
<reference evidence="5" key="1">
    <citation type="submission" date="2016-10" db="EMBL/GenBank/DDBJ databases">
        <authorList>
            <person name="Varghese N."/>
            <person name="Submissions S."/>
        </authorList>
    </citation>
    <scope>NUCLEOTIDE SEQUENCE [LARGE SCALE GENOMIC DNA]</scope>
    <source>
        <strain evidence="5">CGMCC 1.8981</strain>
    </source>
</reference>
<organism evidence="4 5">
    <name type="scientific">Natronorubrum sediminis</name>
    <dbReference type="NCBI Taxonomy" id="640943"/>
    <lineage>
        <taxon>Archaea</taxon>
        <taxon>Methanobacteriati</taxon>
        <taxon>Methanobacteriota</taxon>
        <taxon>Stenosarchaea group</taxon>
        <taxon>Halobacteria</taxon>
        <taxon>Halobacteriales</taxon>
        <taxon>Natrialbaceae</taxon>
        <taxon>Natronorubrum</taxon>
    </lineage>
</organism>
<evidence type="ECO:0000256" key="1">
    <source>
        <dbReference type="ARBA" id="ARBA00006484"/>
    </source>
</evidence>
<dbReference type="PRINTS" id="PR00081">
    <property type="entry name" value="GDHRDH"/>
</dbReference>
<dbReference type="PRINTS" id="PR00080">
    <property type="entry name" value="SDRFAMILY"/>
</dbReference>
<feature type="domain" description="Ketoreductase" evidence="3">
    <location>
        <begin position="11"/>
        <end position="182"/>
    </location>
</feature>
<dbReference type="FunFam" id="3.40.50.720:FF:000084">
    <property type="entry name" value="Short-chain dehydrogenase reductase"/>
    <property type="match status" value="1"/>
</dbReference>
<protein>
    <submittedName>
        <fullName evidence="4">NAD(P)-dependent dehydrogenase, short-chain alcohol dehydrogenase family</fullName>
    </submittedName>
</protein>